<dbReference type="Gene3D" id="2.40.10.120">
    <property type="match status" value="1"/>
</dbReference>
<keyword evidence="3" id="KW-1185">Reference proteome</keyword>
<feature type="region of interest" description="Disordered" evidence="1">
    <location>
        <begin position="454"/>
        <end position="521"/>
    </location>
</feature>
<feature type="region of interest" description="Disordered" evidence="1">
    <location>
        <begin position="543"/>
        <end position="588"/>
    </location>
</feature>
<feature type="compositionally biased region" description="Basic and acidic residues" evidence="1">
    <location>
        <begin position="543"/>
        <end position="574"/>
    </location>
</feature>
<name>A0ABW8BI32_9ACTN</name>
<dbReference type="Proteomes" id="UP001614264">
    <property type="component" value="Unassembled WGS sequence"/>
</dbReference>
<feature type="compositionally biased region" description="Basic and acidic residues" evidence="1">
    <location>
        <begin position="484"/>
        <end position="512"/>
    </location>
</feature>
<feature type="compositionally biased region" description="Basic and acidic residues" evidence="1">
    <location>
        <begin position="454"/>
        <end position="475"/>
    </location>
</feature>
<organism evidence="2 3">
    <name type="scientific">Streptomyces salinarius</name>
    <dbReference type="NCBI Taxonomy" id="2762598"/>
    <lineage>
        <taxon>Bacteria</taxon>
        <taxon>Bacillati</taxon>
        <taxon>Actinomycetota</taxon>
        <taxon>Actinomycetes</taxon>
        <taxon>Kitasatosporales</taxon>
        <taxon>Streptomycetaceae</taxon>
        <taxon>Streptomyces</taxon>
    </lineage>
</organism>
<dbReference type="Pfam" id="PF13365">
    <property type="entry name" value="Trypsin_2"/>
    <property type="match status" value="1"/>
</dbReference>
<protein>
    <submittedName>
        <fullName evidence="2">Trypsin-like peptidase domain-containing protein</fullName>
    </submittedName>
</protein>
<accession>A0ABW8BI32</accession>
<proteinExistence type="predicted"/>
<gene>
    <name evidence="2" type="ORF">AB4829_24630</name>
</gene>
<dbReference type="EMBL" id="JBITPR010000047">
    <property type="protein sequence ID" value="MFI7873775.1"/>
    <property type="molecule type" value="Genomic_DNA"/>
</dbReference>
<comment type="caution">
    <text evidence="2">The sequence shown here is derived from an EMBL/GenBank/DDBJ whole genome shotgun (WGS) entry which is preliminary data.</text>
</comment>
<evidence type="ECO:0000256" key="1">
    <source>
        <dbReference type="SAM" id="MobiDB-lite"/>
    </source>
</evidence>
<dbReference type="SUPFAM" id="SSF50494">
    <property type="entry name" value="Trypsin-like serine proteases"/>
    <property type="match status" value="1"/>
</dbReference>
<evidence type="ECO:0000313" key="3">
    <source>
        <dbReference type="Proteomes" id="UP001614264"/>
    </source>
</evidence>
<reference evidence="2 3" key="1">
    <citation type="submission" date="2024-07" db="EMBL/GenBank/DDBJ databases">
        <title>Whole genome sequencing of Prodigiosin pigment-producing Streptomyces salinarius isolated from rhizosphere soil of Arachis hypogaea.</title>
        <authorList>
            <person name="Vidhya A."/>
            <person name="Ramya S."/>
        </authorList>
    </citation>
    <scope>NUCLEOTIDE SEQUENCE [LARGE SCALE GENOMIC DNA]</scope>
    <source>
        <strain evidence="2 3">VRMG2420</strain>
    </source>
</reference>
<dbReference type="RefSeq" id="WP_399594133.1">
    <property type="nucleotide sequence ID" value="NZ_JBITPR010000047.1"/>
</dbReference>
<evidence type="ECO:0000313" key="2">
    <source>
        <dbReference type="EMBL" id="MFI7873775.1"/>
    </source>
</evidence>
<dbReference type="InterPro" id="IPR009003">
    <property type="entry name" value="Peptidase_S1_PA"/>
</dbReference>
<sequence length="684" mass="73935">MAAGGGDPAASPMKTPSWAVRIRGADGEIAGAGILLSPDQVLTCAHVVDRAAARLTAEFVGATDHSVPAVPARVDGTAYVPETRDADGDPSGDVALLRLERPRPVEETVRLHRLSAPGREVRMYGFPYAHNGGIWFRSTVVGGCGRDGQVQLSPVSPGELASPGCSGAGVADSRTGEVIGMVLSGQLDQHGNRFSFMSPAETIARHLPGLKPHIVGPTAVDERLLPTDDGPSPDLLDEPFAQRLAAWLRDDGSQVKISVVGPGDAARAATLRRAITLADRELRTAVSIDRASLDPPGTVPSAGGHDLAVDASGVTANEIAERIADRMGLWQHPEDPPLDRIRASRSTLNLVVVGVDEAIDPLPLLDLLEVLRAGGSRLLLVFRTAGDCHRLARDRLLTRPARERRARLVERLRDLTGPLAEDLHERLAAVVPHGLRPLDSDLVAAHAALADLLRADDADGEPDRAGGPARDRDLDPDQPPGRVRGADRDSDRDGHWDPGRGRDDRNPDRDPHQPPGRVRYADRDLDLDWDLDRVRYLEPGRDRDLGRERDRDLDPERDRGVDRDRRSDRGHDQGPGRAPVRGGGAVPDLGRYERLADRVAGRLAAGVAELDRLRGRRDELAGRLRGYHVLHQHSLQGEEDPAVDDLYLRAHALLRARPCDVRAAEAAVDAYTRRVDDHGGGDAR</sequence>